<keyword evidence="6" id="KW-1185">Reference proteome</keyword>
<evidence type="ECO:0000256" key="3">
    <source>
        <dbReference type="ARBA" id="ARBA00022989"/>
    </source>
</evidence>
<keyword evidence="2" id="KW-0812">Transmembrane</keyword>
<proteinExistence type="predicted"/>
<dbReference type="PANTHER" id="PTHR35371">
    <property type="entry name" value="INNER MEMBRANE PROTEIN"/>
    <property type="match status" value="1"/>
</dbReference>
<sequence>MASGFTSTGLNYPLLSIPAYYVVSLVPHMYAMNILGANGYKPNNANPRASLAPANVQGKVPEDVFKRYQRAENAQSNNHEQMPLFAAAVLASLFAERIATPAIKIGGTSDIDPTGLATYIGLFFAVRAAYNVAYITIADHSKSFIRSGLWSVGAGLSIYQLFKVAQVLG</sequence>
<evidence type="ECO:0000256" key="4">
    <source>
        <dbReference type="ARBA" id="ARBA00023136"/>
    </source>
</evidence>
<dbReference type="AlphaFoldDB" id="A0A6A5USE9"/>
<dbReference type="OrthoDB" id="2122304at2759"/>
<organism evidence="5 6">
    <name type="scientific">Bimuria novae-zelandiae CBS 107.79</name>
    <dbReference type="NCBI Taxonomy" id="1447943"/>
    <lineage>
        <taxon>Eukaryota</taxon>
        <taxon>Fungi</taxon>
        <taxon>Dikarya</taxon>
        <taxon>Ascomycota</taxon>
        <taxon>Pezizomycotina</taxon>
        <taxon>Dothideomycetes</taxon>
        <taxon>Pleosporomycetidae</taxon>
        <taxon>Pleosporales</taxon>
        <taxon>Massarineae</taxon>
        <taxon>Didymosphaeriaceae</taxon>
        <taxon>Bimuria</taxon>
    </lineage>
</organism>
<protein>
    <recommendedName>
        <fullName evidence="7">Membrane-associated proteins in eicosanoid and glutathione metabolism</fullName>
    </recommendedName>
</protein>
<keyword evidence="4" id="KW-0472">Membrane</keyword>
<keyword evidence="3" id="KW-1133">Transmembrane helix</keyword>
<evidence type="ECO:0000313" key="5">
    <source>
        <dbReference type="EMBL" id="KAF1964017.1"/>
    </source>
</evidence>
<dbReference type="Proteomes" id="UP000800036">
    <property type="component" value="Unassembled WGS sequence"/>
</dbReference>
<evidence type="ECO:0000256" key="2">
    <source>
        <dbReference type="ARBA" id="ARBA00022692"/>
    </source>
</evidence>
<gene>
    <name evidence="5" type="ORF">BU23DRAFT_562309</name>
</gene>
<dbReference type="EMBL" id="ML976818">
    <property type="protein sequence ID" value="KAF1964017.1"/>
    <property type="molecule type" value="Genomic_DNA"/>
</dbReference>
<dbReference type="Gene3D" id="1.20.120.550">
    <property type="entry name" value="Membrane associated eicosanoid/glutathione metabolism-like domain"/>
    <property type="match status" value="1"/>
</dbReference>
<accession>A0A6A5USE9</accession>
<evidence type="ECO:0008006" key="7">
    <source>
        <dbReference type="Google" id="ProtNLM"/>
    </source>
</evidence>
<dbReference type="InterPro" id="IPR023352">
    <property type="entry name" value="MAPEG-like_dom_sf"/>
</dbReference>
<evidence type="ECO:0000256" key="1">
    <source>
        <dbReference type="ARBA" id="ARBA00004370"/>
    </source>
</evidence>
<dbReference type="PANTHER" id="PTHR35371:SF1">
    <property type="entry name" value="BLR7753 PROTEIN"/>
    <property type="match status" value="1"/>
</dbReference>
<dbReference type="SUPFAM" id="SSF161084">
    <property type="entry name" value="MAPEG domain-like"/>
    <property type="match status" value="1"/>
</dbReference>
<comment type="subcellular location">
    <subcellularLocation>
        <location evidence="1">Membrane</location>
    </subcellularLocation>
</comment>
<dbReference type="InterPro" id="IPR001129">
    <property type="entry name" value="Membr-assoc_MAPEG"/>
</dbReference>
<name>A0A6A5USE9_9PLEO</name>
<evidence type="ECO:0000313" key="6">
    <source>
        <dbReference type="Proteomes" id="UP000800036"/>
    </source>
</evidence>
<dbReference type="GO" id="GO:0016020">
    <property type="term" value="C:membrane"/>
    <property type="evidence" value="ECO:0007669"/>
    <property type="project" value="UniProtKB-SubCell"/>
</dbReference>
<dbReference type="Pfam" id="PF01124">
    <property type="entry name" value="MAPEG"/>
    <property type="match status" value="1"/>
</dbReference>
<reference evidence="5" key="1">
    <citation type="journal article" date="2020" name="Stud. Mycol.">
        <title>101 Dothideomycetes genomes: a test case for predicting lifestyles and emergence of pathogens.</title>
        <authorList>
            <person name="Haridas S."/>
            <person name="Albert R."/>
            <person name="Binder M."/>
            <person name="Bloem J."/>
            <person name="Labutti K."/>
            <person name="Salamov A."/>
            <person name="Andreopoulos B."/>
            <person name="Baker S."/>
            <person name="Barry K."/>
            <person name="Bills G."/>
            <person name="Bluhm B."/>
            <person name="Cannon C."/>
            <person name="Castanera R."/>
            <person name="Culley D."/>
            <person name="Daum C."/>
            <person name="Ezra D."/>
            <person name="Gonzalez J."/>
            <person name="Henrissat B."/>
            <person name="Kuo A."/>
            <person name="Liang C."/>
            <person name="Lipzen A."/>
            <person name="Lutzoni F."/>
            <person name="Magnuson J."/>
            <person name="Mondo S."/>
            <person name="Nolan M."/>
            <person name="Ohm R."/>
            <person name="Pangilinan J."/>
            <person name="Park H.-J."/>
            <person name="Ramirez L."/>
            <person name="Alfaro M."/>
            <person name="Sun H."/>
            <person name="Tritt A."/>
            <person name="Yoshinaga Y."/>
            <person name="Zwiers L.-H."/>
            <person name="Turgeon B."/>
            <person name="Goodwin S."/>
            <person name="Spatafora J."/>
            <person name="Crous P."/>
            <person name="Grigoriev I."/>
        </authorList>
    </citation>
    <scope>NUCLEOTIDE SEQUENCE</scope>
    <source>
        <strain evidence="5">CBS 107.79</strain>
    </source>
</reference>